<dbReference type="PANTHER" id="PTHR23225:SF2">
    <property type="entry name" value="AT09679P-RELATED"/>
    <property type="match status" value="1"/>
</dbReference>
<evidence type="ECO:0000313" key="3">
    <source>
        <dbReference type="EMBL" id="OIW31566.1"/>
    </source>
</evidence>
<protein>
    <recommendedName>
        <fullName evidence="2">C2H2-type domain-containing protein</fullName>
    </recommendedName>
</protein>
<feature type="domain" description="C2H2-type" evidence="2">
    <location>
        <begin position="324"/>
        <end position="348"/>
    </location>
</feature>
<reference evidence="3 4" key="1">
    <citation type="submission" date="2016-10" db="EMBL/GenBank/DDBJ databases">
        <title>Draft genome sequence of Coniochaeta ligniaria NRRL30616, a lignocellulolytic fungus for bioabatement of inhibitors in plant biomass hydrolysates.</title>
        <authorList>
            <consortium name="DOE Joint Genome Institute"/>
            <person name="Jimenez D.J."/>
            <person name="Hector R.E."/>
            <person name="Riley R."/>
            <person name="Sun H."/>
            <person name="Grigoriev I.V."/>
            <person name="Van Elsas J.D."/>
            <person name="Nichols N.N."/>
        </authorList>
    </citation>
    <scope>NUCLEOTIDE SEQUENCE [LARGE SCALE GENOMIC DNA]</scope>
    <source>
        <strain evidence="3 4">NRRL 30616</strain>
    </source>
</reference>
<keyword evidence="4" id="KW-1185">Reference proteome</keyword>
<dbReference type="OrthoDB" id="5388486at2759"/>
<proteinExistence type="predicted"/>
<name>A0A1J7IVQ3_9PEZI</name>
<dbReference type="InParanoid" id="A0A1J7IVQ3"/>
<evidence type="ECO:0000313" key="4">
    <source>
        <dbReference type="Proteomes" id="UP000182658"/>
    </source>
</evidence>
<dbReference type="STRING" id="1408157.A0A1J7IVQ3"/>
<feature type="compositionally biased region" description="Low complexity" evidence="1">
    <location>
        <begin position="295"/>
        <end position="319"/>
    </location>
</feature>
<feature type="compositionally biased region" description="Low complexity" evidence="1">
    <location>
        <begin position="481"/>
        <end position="492"/>
    </location>
</feature>
<feature type="region of interest" description="Disordered" evidence="1">
    <location>
        <begin position="230"/>
        <end position="320"/>
    </location>
</feature>
<dbReference type="Proteomes" id="UP000182658">
    <property type="component" value="Unassembled WGS sequence"/>
</dbReference>
<feature type="compositionally biased region" description="Low complexity" evidence="1">
    <location>
        <begin position="428"/>
        <end position="443"/>
    </location>
</feature>
<accession>A0A1J7IVQ3</accession>
<feature type="compositionally biased region" description="Acidic residues" evidence="1">
    <location>
        <begin position="621"/>
        <end position="645"/>
    </location>
</feature>
<feature type="region of interest" description="Disordered" evidence="1">
    <location>
        <begin position="608"/>
        <end position="645"/>
    </location>
</feature>
<feature type="region of interest" description="Disordered" evidence="1">
    <location>
        <begin position="479"/>
        <end position="516"/>
    </location>
</feature>
<dbReference type="SMART" id="SM00355">
    <property type="entry name" value="ZnF_C2H2"/>
    <property type="match status" value="3"/>
</dbReference>
<dbReference type="Gene3D" id="3.30.160.60">
    <property type="entry name" value="Classic Zinc Finger"/>
    <property type="match status" value="1"/>
</dbReference>
<feature type="region of interest" description="Disordered" evidence="1">
    <location>
        <begin position="77"/>
        <end position="115"/>
    </location>
</feature>
<dbReference type="InterPro" id="IPR013087">
    <property type="entry name" value="Znf_C2H2_type"/>
</dbReference>
<dbReference type="AlphaFoldDB" id="A0A1J7IVQ3"/>
<feature type="domain" description="C2H2-type" evidence="2">
    <location>
        <begin position="352"/>
        <end position="379"/>
    </location>
</feature>
<evidence type="ECO:0000256" key="1">
    <source>
        <dbReference type="SAM" id="MobiDB-lite"/>
    </source>
</evidence>
<dbReference type="InterPro" id="IPR039970">
    <property type="entry name" value="TF_Grauzone"/>
</dbReference>
<feature type="compositionally biased region" description="Basic and acidic residues" evidence="1">
    <location>
        <begin position="251"/>
        <end position="270"/>
    </location>
</feature>
<feature type="domain" description="C2H2-type" evidence="2">
    <location>
        <begin position="538"/>
        <end position="565"/>
    </location>
</feature>
<dbReference type="EMBL" id="KV875095">
    <property type="protein sequence ID" value="OIW31566.1"/>
    <property type="molecule type" value="Genomic_DNA"/>
</dbReference>
<organism evidence="3 4">
    <name type="scientific">Coniochaeta ligniaria NRRL 30616</name>
    <dbReference type="NCBI Taxonomy" id="1408157"/>
    <lineage>
        <taxon>Eukaryota</taxon>
        <taxon>Fungi</taxon>
        <taxon>Dikarya</taxon>
        <taxon>Ascomycota</taxon>
        <taxon>Pezizomycotina</taxon>
        <taxon>Sordariomycetes</taxon>
        <taxon>Sordariomycetidae</taxon>
        <taxon>Coniochaetales</taxon>
        <taxon>Coniochaetaceae</taxon>
        <taxon>Coniochaeta</taxon>
    </lineage>
</organism>
<feature type="region of interest" description="Disordered" evidence="1">
    <location>
        <begin position="396"/>
        <end position="454"/>
    </location>
</feature>
<gene>
    <name evidence="3" type="ORF">CONLIGDRAFT_678036</name>
</gene>
<dbReference type="PANTHER" id="PTHR23225">
    <property type="entry name" value="ZINC FINGER PROTEIN"/>
    <property type="match status" value="1"/>
</dbReference>
<evidence type="ECO:0000259" key="2">
    <source>
        <dbReference type="SMART" id="SM00355"/>
    </source>
</evidence>
<sequence length="645" mass="70568">MEDPVFQPHVFDGHFNAVIGSYIDPSLQPSPSDPYLSQWEREPPQVKRWISDDQRTYFNADPYSNVVTSVARPSVGTRPVPSQVRFPSPISSSDHGLTAPSPLAETESFYDNNLPSTPSDTAVLSPSYHPVHFEYYSSQEEAIQFVNMGPAAPPAYVKPGDVDPSQQLGYCDAEATQPDFSLEDRSYSFGSGTSHNDVDTTHNHDQITVAFTHQRVSSPEEMRPIKAEREASAQYPPPPDHGDDDDASEAPQERPCSKRKKDDDDHDYTPGKKIKSSGSTSPRRTRPKPVPTKPSSPKGHPAASSSSTSQKAANTSAATKGKVFSCRHCKHTTFKDETSLETHIKKQHTRPFKCVFHFAGCTSTFASKNEWKRHNSTQHLVLQQWLCREGQCSKAVNGSPAASSSSRPPKPRDQSAGESALYSNTFNPPSAAGAGAAPVLASSTPPQAAGVRFNRKDLYTQHVRRMHMPPNIKKDLKTLDQQKAASQQAAAAGKGGGRKAGGPQSQSQEERTKRAWEEHLKHRQEGALRNRIVLPNYMRCPAVGCQAEFRGGDAWDQRMEHVAKHLESGDRGEVNFGGVEDGGLVEWAASPAVGVIVREGGGWALVNKQNRGGSAKKEREEEGGEIVVDDGERDAECEEDDDVDV</sequence>
<dbReference type="GO" id="GO:0003700">
    <property type="term" value="F:DNA-binding transcription factor activity"/>
    <property type="evidence" value="ECO:0007669"/>
    <property type="project" value="InterPro"/>
</dbReference>